<dbReference type="Proteomes" id="UP000238650">
    <property type="component" value="Unassembled WGS sequence"/>
</dbReference>
<comment type="caution">
    <text evidence="1">The sequence shown here is derived from an EMBL/GenBank/DDBJ whole genome shotgun (WGS) entry which is preliminary data.</text>
</comment>
<reference evidence="1 2" key="1">
    <citation type="journal article" date="2017" name="New Microbes New Infect">
        <title>Genome sequence of 'Leucobacter massiliensis' sp. nov. isolated from human pharynx after travel to the 2014 Hajj.</title>
        <authorList>
            <person name="Leangapichart T."/>
            <person name="Gautret P."/>
            <person name="Nguyen T.T."/>
            <person name="Armstrong N."/>
            <person name="Rolain J.M."/>
        </authorList>
    </citation>
    <scope>NUCLEOTIDE SEQUENCE [LARGE SCALE GENOMIC DNA]</scope>
    <source>
        <strain evidence="1 2">122RC15</strain>
    </source>
</reference>
<dbReference type="AlphaFoldDB" id="A0A2S9QKI3"/>
<accession>A0A2S9QKI3</accession>
<proteinExistence type="predicted"/>
<evidence type="ECO:0000313" key="2">
    <source>
        <dbReference type="Proteomes" id="UP000238650"/>
    </source>
</evidence>
<dbReference type="EMBL" id="MWZD01000023">
    <property type="protein sequence ID" value="PRI10093.1"/>
    <property type="molecule type" value="Genomic_DNA"/>
</dbReference>
<organism evidence="1 2">
    <name type="scientific">Leucobacter massiliensis</name>
    <dbReference type="NCBI Taxonomy" id="1686285"/>
    <lineage>
        <taxon>Bacteria</taxon>
        <taxon>Bacillati</taxon>
        <taxon>Actinomycetota</taxon>
        <taxon>Actinomycetes</taxon>
        <taxon>Micrococcales</taxon>
        <taxon>Microbacteriaceae</taxon>
        <taxon>Leucobacter</taxon>
    </lineage>
</organism>
<keyword evidence="2" id="KW-1185">Reference proteome</keyword>
<protein>
    <submittedName>
        <fullName evidence="1">Uncharacterized protein</fullName>
    </submittedName>
</protein>
<gene>
    <name evidence="1" type="ORF">B4915_13220</name>
</gene>
<evidence type="ECO:0000313" key="1">
    <source>
        <dbReference type="EMBL" id="PRI10093.1"/>
    </source>
</evidence>
<name>A0A2S9QKI3_9MICO</name>
<sequence>MVAGFDVAGLSGLSKQQERLLSLPKNFRIHKVQDNYRVITTSMALSVYGELDRAVAGLLPLKQVPIWEYNVPDYGSTLYAIHGGRYVPEGFWPGYADAGTCGSQTRQPVRSSWNWGGKVGSLTVGTSSLDYMGKVLAGDVP</sequence>